<feature type="transmembrane region" description="Helical" evidence="5">
    <location>
        <begin position="68"/>
        <end position="85"/>
    </location>
</feature>
<dbReference type="GO" id="GO:1990904">
    <property type="term" value="C:ribonucleoprotein complex"/>
    <property type="evidence" value="ECO:0007669"/>
    <property type="project" value="UniProtKB-KW"/>
</dbReference>
<protein>
    <recommendedName>
        <fullName evidence="6">S1 motif domain-containing protein</fullName>
    </recommendedName>
</protein>
<dbReference type="SMART" id="SM00316">
    <property type="entry name" value="S1"/>
    <property type="match status" value="1"/>
</dbReference>
<keyword evidence="5" id="KW-0812">Transmembrane</keyword>
<dbReference type="InterPro" id="IPR003029">
    <property type="entry name" value="S1_domain"/>
</dbReference>
<keyword evidence="8" id="KW-1185">Reference proteome</keyword>
<evidence type="ECO:0000256" key="2">
    <source>
        <dbReference type="ARBA" id="ARBA00022980"/>
    </source>
</evidence>
<dbReference type="AlphaFoldDB" id="A0ABD3PPT0"/>
<dbReference type="Pfam" id="PF00575">
    <property type="entry name" value="S1"/>
    <property type="match status" value="1"/>
</dbReference>
<reference evidence="7 8" key="1">
    <citation type="submission" date="2024-10" db="EMBL/GenBank/DDBJ databases">
        <title>Updated reference genomes for cyclostephanoid diatoms.</title>
        <authorList>
            <person name="Roberts W.R."/>
            <person name="Alverson A.J."/>
        </authorList>
    </citation>
    <scope>NUCLEOTIDE SEQUENCE [LARGE SCALE GENOMIC DNA]</scope>
    <source>
        <strain evidence="7 8">AJA010-31</strain>
    </source>
</reference>
<dbReference type="InterPro" id="IPR012340">
    <property type="entry name" value="NA-bd_OB-fold"/>
</dbReference>
<dbReference type="PROSITE" id="PS50126">
    <property type="entry name" value="S1"/>
    <property type="match status" value="1"/>
</dbReference>
<keyword evidence="5" id="KW-1133">Transmembrane helix</keyword>
<dbReference type="Gene3D" id="2.40.50.140">
    <property type="entry name" value="Nucleic acid-binding proteins"/>
    <property type="match status" value="1"/>
</dbReference>
<keyword evidence="5" id="KW-0472">Membrane</keyword>
<proteinExistence type="inferred from homology"/>
<keyword evidence="2" id="KW-0689">Ribosomal protein</keyword>
<dbReference type="GO" id="GO:0005840">
    <property type="term" value="C:ribosome"/>
    <property type="evidence" value="ECO:0007669"/>
    <property type="project" value="UniProtKB-KW"/>
</dbReference>
<feature type="compositionally biased region" description="Acidic residues" evidence="4">
    <location>
        <begin position="397"/>
        <end position="413"/>
    </location>
</feature>
<dbReference type="PANTHER" id="PTHR10724:SF7">
    <property type="entry name" value="SMALL RIBOSOMAL SUBUNIT PROTEIN BS1C"/>
    <property type="match status" value="1"/>
</dbReference>
<evidence type="ECO:0000256" key="1">
    <source>
        <dbReference type="ARBA" id="ARBA00006767"/>
    </source>
</evidence>
<dbReference type="PANTHER" id="PTHR10724">
    <property type="entry name" value="30S RIBOSOMAL PROTEIN S1"/>
    <property type="match status" value="1"/>
</dbReference>
<evidence type="ECO:0000256" key="3">
    <source>
        <dbReference type="ARBA" id="ARBA00023274"/>
    </source>
</evidence>
<keyword evidence="3" id="KW-0687">Ribonucleoprotein</keyword>
<evidence type="ECO:0000256" key="5">
    <source>
        <dbReference type="SAM" id="Phobius"/>
    </source>
</evidence>
<comment type="caution">
    <text evidence="7">The sequence shown here is derived from an EMBL/GenBank/DDBJ whole genome shotgun (WGS) entry which is preliminary data.</text>
</comment>
<comment type="similarity">
    <text evidence="1">Belongs to the bacterial ribosomal protein bS1 family.</text>
</comment>
<evidence type="ECO:0000259" key="6">
    <source>
        <dbReference type="PROSITE" id="PS50126"/>
    </source>
</evidence>
<evidence type="ECO:0000313" key="8">
    <source>
        <dbReference type="Proteomes" id="UP001530400"/>
    </source>
</evidence>
<feature type="region of interest" description="Disordered" evidence="4">
    <location>
        <begin position="389"/>
        <end position="420"/>
    </location>
</feature>
<sequence length="420" mass="47340">MSSEGTKGKRRFPKALDNIPSYIPPQICPPSIDECSHQHKKIHTLSPFEKPLSTSRSRQVSSMVARRLTLMAALLMAPSITFAFLHHHSTHVQNKLALSSTTTEIPTNHTNQPPVEPKLCFYKRVDGMWRARKQLKDLFVGERLFANRISQCDLIDGVTGPKIFLECGVGRLKDKKWKRVNGMLRLGKLTGKKNRVKESVVKKKLAKIPEDKMIEVYVSKINLDHGTFEVCQKKSEALEISKRPSLVSASTFTTGQELSGYVRDIHPYGVFVDVGANRKGLLHISTIANHYERYIDKEEGFRKIGLMPGAKIDVVVLKNEKKRLELCYPPNNVESDNEEEVVSSFVEAKATPDPYDISEDEAAAWAAYGSSYDSDQYDLSEEEAAMWAAYSTPYSQNDDDEDDEPDEDREIEDALGIGSW</sequence>
<feature type="domain" description="S1 motif" evidence="6">
    <location>
        <begin position="255"/>
        <end position="329"/>
    </location>
</feature>
<dbReference type="SUPFAM" id="SSF50249">
    <property type="entry name" value="Nucleic acid-binding proteins"/>
    <property type="match status" value="1"/>
</dbReference>
<evidence type="ECO:0000256" key="4">
    <source>
        <dbReference type="SAM" id="MobiDB-lite"/>
    </source>
</evidence>
<dbReference type="InterPro" id="IPR050437">
    <property type="entry name" value="Ribos_protein_bS1-like"/>
</dbReference>
<organism evidence="7 8">
    <name type="scientific">Cyclotella atomus</name>
    <dbReference type="NCBI Taxonomy" id="382360"/>
    <lineage>
        <taxon>Eukaryota</taxon>
        <taxon>Sar</taxon>
        <taxon>Stramenopiles</taxon>
        <taxon>Ochrophyta</taxon>
        <taxon>Bacillariophyta</taxon>
        <taxon>Coscinodiscophyceae</taxon>
        <taxon>Thalassiosirophycidae</taxon>
        <taxon>Stephanodiscales</taxon>
        <taxon>Stephanodiscaceae</taxon>
        <taxon>Cyclotella</taxon>
    </lineage>
</organism>
<evidence type="ECO:0000313" key="7">
    <source>
        <dbReference type="EMBL" id="KAL3789798.1"/>
    </source>
</evidence>
<name>A0ABD3PPT0_9STRA</name>
<gene>
    <name evidence="7" type="ORF">ACHAWO_000269</name>
</gene>
<dbReference type="Proteomes" id="UP001530400">
    <property type="component" value="Unassembled WGS sequence"/>
</dbReference>
<accession>A0ABD3PPT0</accession>
<dbReference type="EMBL" id="JALLPJ020000514">
    <property type="protein sequence ID" value="KAL3789798.1"/>
    <property type="molecule type" value="Genomic_DNA"/>
</dbReference>